<reference evidence="3" key="1">
    <citation type="submission" date="2015-09" db="EMBL/GenBank/DDBJ databases">
        <title>Scylla olivacea transcriptome.</title>
        <authorList>
            <person name="Ikhwanuddin M."/>
        </authorList>
    </citation>
    <scope>NUCLEOTIDE SEQUENCE</scope>
</reference>
<dbReference type="PANTHER" id="PTHR46599:SF3">
    <property type="entry name" value="PIGGYBAC TRANSPOSABLE ELEMENT-DERIVED PROTEIN 4"/>
    <property type="match status" value="1"/>
</dbReference>
<feature type="compositionally biased region" description="Acidic residues" evidence="1">
    <location>
        <begin position="50"/>
        <end position="62"/>
    </location>
</feature>
<dbReference type="AlphaFoldDB" id="A0A0P4W9M6"/>
<name>A0A0P4W9M6_SCYOL</name>
<feature type="compositionally biased region" description="Acidic residues" evidence="1">
    <location>
        <begin position="15"/>
        <end position="30"/>
    </location>
</feature>
<dbReference type="PANTHER" id="PTHR46599">
    <property type="entry name" value="PIGGYBAC TRANSPOSABLE ELEMENT-DERIVED PROTEIN 4"/>
    <property type="match status" value="1"/>
</dbReference>
<feature type="region of interest" description="Disordered" evidence="1">
    <location>
        <begin position="1"/>
        <end position="63"/>
    </location>
</feature>
<sequence length="447" mass="51175">MQPVQFYGGPGSAEEREDSPQEESDDELYETESSCSSDSLSTDAISENENVTEEEEEEEDSVNDVVASSVCSWKAVASTQRSFPFTVKEELCVRPSSSVDGKIWPVDAYLLFLTDDLVDLMVTETNRYADQLIASRVLTRKSRLRAWVPTTSAEIKKFLGLILHMGVNVLPETSLYWSKSVLYENNLVPLTMERDRFQLLLRMFHFADNSLPHTGRFYKVKPLFDKIVQRFQEVYKPGEEVVIDESMVPFRGRIFFRQYIPGKRHKYGLKLYKLCTTEAYILNLELYCGVSEKYQSLGKTESVVARLMLPLLEKGVTLYTDNFYTSKPLADYLLSHKTYLCGTVRAFRKGLPKEVTKAKIKKGEVASLENDEGIKVFNWKDKRNVFILSTVPEHDDKLIATGKLSRNGEEIKKPKCVMDYNKAKKGVDLSDQLSSYYTALRKKQKMV</sequence>
<feature type="compositionally biased region" description="Low complexity" evidence="1">
    <location>
        <begin position="33"/>
        <end position="49"/>
    </location>
</feature>
<accession>A0A0P4W9M6</accession>
<protein>
    <recommendedName>
        <fullName evidence="2">PiggyBac transposable element-derived protein domain-containing protein</fullName>
    </recommendedName>
</protein>
<dbReference type="EMBL" id="GDRN01075668">
    <property type="protein sequence ID" value="JAI63019.1"/>
    <property type="molecule type" value="Transcribed_RNA"/>
</dbReference>
<evidence type="ECO:0000259" key="2">
    <source>
        <dbReference type="Pfam" id="PF13843"/>
    </source>
</evidence>
<feature type="domain" description="PiggyBac transposable element-derived protein" evidence="2">
    <location>
        <begin position="105"/>
        <end position="444"/>
    </location>
</feature>
<evidence type="ECO:0000256" key="1">
    <source>
        <dbReference type="SAM" id="MobiDB-lite"/>
    </source>
</evidence>
<organism evidence="3">
    <name type="scientific">Scylla olivacea</name>
    <name type="common">Orange mud crab</name>
    <name type="synonym">Cancer olivacea</name>
    <dbReference type="NCBI Taxonomy" id="85551"/>
    <lineage>
        <taxon>Eukaryota</taxon>
        <taxon>Metazoa</taxon>
        <taxon>Ecdysozoa</taxon>
        <taxon>Arthropoda</taxon>
        <taxon>Crustacea</taxon>
        <taxon>Multicrustacea</taxon>
        <taxon>Malacostraca</taxon>
        <taxon>Eumalacostraca</taxon>
        <taxon>Eucarida</taxon>
        <taxon>Decapoda</taxon>
        <taxon>Pleocyemata</taxon>
        <taxon>Brachyura</taxon>
        <taxon>Eubrachyura</taxon>
        <taxon>Portunoidea</taxon>
        <taxon>Portunidae</taxon>
        <taxon>Portuninae</taxon>
        <taxon>Scylla</taxon>
    </lineage>
</organism>
<dbReference type="Pfam" id="PF13843">
    <property type="entry name" value="DDE_Tnp_1_7"/>
    <property type="match status" value="1"/>
</dbReference>
<proteinExistence type="predicted"/>
<dbReference type="InterPro" id="IPR029526">
    <property type="entry name" value="PGBD"/>
</dbReference>
<evidence type="ECO:0000313" key="3">
    <source>
        <dbReference type="EMBL" id="JAI63019.1"/>
    </source>
</evidence>